<keyword evidence="2" id="KW-1277">Toxin-antitoxin system</keyword>
<evidence type="ECO:0000256" key="7">
    <source>
        <dbReference type="ARBA" id="ARBA00038093"/>
    </source>
</evidence>
<dbReference type="Pfam" id="PF01850">
    <property type="entry name" value="PIN"/>
    <property type="match status" value="1"/>
</dbReference>
<evidence type="ECO:0000256" key="6">
    <source>
        <dbReference type="ARBA" id="ARBA00022842"/>
    </source>
</evidence>
<evidence type="ECO:0000256" key="2">
    <source>
        <dbReference type="ARBA" id="ARBA00022649"/>
    </source>
</evidence>
<dbReference type="PANTHER" id="PTHR33653">
    <property type="entry name" value="RIBONUCLEASE VAPC2"/>
    <property type="match status" value="1"/>
</dbReference>
<keyword evidence="6" id="KW-0460">Magnesium</keyword>
<dbReference type="InterPro" id="IPR002716">
    <property type="entry name" value="PIN_dom"/>
</dbReference>
<evidence type="ECO:0000256" key="3">
    <source>
        <dbReference type="ARBA" id="ARBA00022722"/>
    </source>
</evidence>
<keyword evidence="10" id="KW-1185">Reference proteome</keyword>
<comment type="caution">
    <text evidence="9">The sequence shown here is derived from an EMBL/GenBank/DDBJ whole genome shotgun (WGS) entry which is preliminary data.</text>
</comment>
<dbReference type="InterPro" id="IPR029060">
    <property type="entry name" value="PIN-like_dom_sf"/>
</dbReference>
<comment type="similarity">
    <text evidence="7">Belongs to the PINc/VapC protein family.</text>
</comment>
<keyword evidence="4" id="KW-0479">Metal-binding</keyword>
<accession>A0ABP9UNL0</accession>
<evidence type="ECO:0000313" key="10">
    <source>
        <dbReference type="Proteomes" id="UP001476282"/>
    </source>
</evidence>
<gene>
    <name evidence="9" type="ORF">Hsar01_01500</name>
</gene>
<evidence type="ECO:0000256" key="5">
    <source>
        <dbReference type="ARBA" id="ARBA00022801"/>
    </source>
</evidence>
<feature type="domain" description="PIN" evidence="8">
    <location>
        <begin position="4"/>
        <end position="108"/>
    </location>
</feature>
<sequence>MTGCFDTCILIDFLNGIPQAQVAMSPYHRRCISRITWMEIMVGVRDSAAEDVARSFLSQFDVIEITPEISEAAVTLRRHHVPKLRLPDAIILATARLLGSRLSTRNTRDFPEENSDIHLPYKL</sequence>
<dbReference type="InterPro" id="IPR050556">
    <property type="entry name" value="Type_II_TA_system_RNase"/>
</dbReference>
<organism evidence="9 10">
    <name type="scientific">Haloferula sargassicola</name>
    <dbReference type="NCBI Taxonomy" id="490096"/>
    <lineage>
        <taxon>Bacteria</taxon>
        <taxon>Pseudomonadati</taxon>
        <taxon>Verrucomicrobiota</taxon>
        <taxon>Verrucomicrobiia</taxon>
        <taxon>Verrucomicrobiales</taxon>
        <taxon>Verrucomicrobiaceae</taxon>
        <taxon>Haloferula</taxon>
    </lineage>
</organism>
<evidence type="ECO:0000256" key="1">
    <source>
        <dbReference type="ARBA" id="ARBA00001946"/>
    </source>
</evidence>
<dbReference type="PANTHER" id="PTHR33653:SF1">
    <property type="entry name" value="RIBONUCLEASE VAPC2"/>
    <property type="match status" value="1"/>
</dbReference>
<dbReference type="CDD" id="cd18737">
    <property type="entry name" value="PIN_VapC4-5_FitB-like"/>
    <property type="match status" value="1"/>
</dbReference>
<dbReference type="Gene3D" id="3.40.50.1010">
    <property type="entry name" value="5'-nuclease"/>
    <property type="match status" value="1"/>
</dbReference>
<reference evidence="9 10" key="1">
    <citation type="submission" date="2024-02" db="EMBL/GenBank/DDBJ databases">
        <title>Haloferula sargassicola NBRC 104335.</title>
        <authorList>
            <person name="Ichikawa N."/>
            <person name="Katano-Makiyama Y."/>
            <person name="Hidaka K."/>
        </authorList>
    </citation>
    <scope>NUCLEOTIDE SEQUENCE [LARGE SCALE GENOMIC DNA]</scope>
    <source>
        <strain evidence="9 10">NBRC 104335</strain>
    </source>
</reference>
<keyword evidence="5" id="KW-0378">Hydrolase</keyword>
<comment type="cofactor">
    <cofactor evidence="1">
        <name>Mg(2+)</name>
        <dbReference type="ChEBI" id="CHEBI:18420"/>
    </cofactor>
</comment>
<keyword evidence="3" id="KW-0540">Nuclease</keyword>
<evidence type="ECO:0000313" key="9">
    <source>
        <dbReference type="EMBL" id="GAA5482282.1"/>
    </source>
</evidence>
<dbReference type="EMBL" id="BAABRI010000007">
    <property type="protein sequence ID" value="GAA5482282.1"/>
    <property type="molecule type" value="Genomic_DNA"/>
</dbReference>
<dbReference type="SUPFAM" id="SSF88723">
    <property type="entry name" value="PIN domain-like"/>
    <property type="match status" value="1"/>
</dbReference>
<proteinExistence type="inferred from homology"/>
<evidence type="ECO:0000256" key="4">
    <source>
        <dbReference type="ARBA" id="ARBA00022723"/>
    </source>
</evidence>
<dbReference type="Proteomes" id="UP001476282">
    <property type="component" value="Unassembled WGS sequence"/>
</dbReference>
<protein>
    <recommendedName>
        <fullName evidence="8">PIN domain-containing protein</fullName>
    </recommendedName>
</protein>
<evidence type="ECO:0000259" key="8">
    <source>
        <dbReference type="Pfam" id="PF01850"/>
    </source>
</evidence>
<name>A0ABP9UNL0_9BACT</name>